<gene>
    <name evidence="3" type="ORF">K8V15_11580</name>
</gene>
<dbReference type="PANTHER" id="PTHR34351">
    <property type="entry name" value="SLR1927 PROTEIN-RELATED"/>
    <property type="match status" value="1"/>
</dbReference>
<accession>A0A921JRP9</accession>
<proteinExistence type="predicted"/>
<organism evidence="3 4">
    <name type="scientific">Tessaracoccus flavescens</name>
    <dbReference type="NCBI Taxonomy" id="399497"/>
    <lineage>
        <taxon>Bacteria</taxon>
        <taxon>Bacillati</taxon>
        <taxon>Actinomycetota</taxon>
        <taxon>Actinomycetes</taxon>
        <taxon>Propionibacteriales</taxon>
        <taxon>Propionibacteriaceae</taxon>
        <taxon>Tessaracoccus</taxon>
    </lineage>
</organism>
<dbReference type="Pfam" id="PF01882">
    <property type="entry name" value="DUF58"/>
    <property type="match status" value="1"/>
</dbReference>
<dbReference type="EMBL" id="DYZF01000291">
    <property type="protein sequence ID" value="HJE52595.1"/>
    <property type="molecule type" value="Genomic_DNA"/>
</dbReference>
<evidence type="ECO:0000256" key="1">
    <source>
        <dbReference type="SAM" id="Phobius"/>
    </source>
</evidence>
<dbReference type="AlphaFoldDB" id="A0A921JRP9"/>
<keyword evidence="1" id="KW-1133">Transmembrane helix</keyword>
<dbReference type="Proteomes" id="UP000712713">
    <property type="component" value="Unassembled WGS sequence"/>
</dbReference>
<protein>
    <submittedName>
        <fullName evidence="3">DUF58 domain-containing protein</fullName>
    </submittedName>
</protein>
<dbReference type="InterPro" id="IPR002881">
    <property type="entry name" value="DUF58"/>
</dbReference>
<evidence type="ECO:0000313" key="3">
    <source>
        <dbReference type="EMBL" id="HJE52595.1"/>
    </source>
</evidence>
<dbReference type="PANTHER" id="PTHR34351:SF1">
    <property type="entry name" value="SLR1927 PROTEIN"/>
    <property type="match status" value="1"/>
</dbReference>
<keyword evidence="1" id="KW-0812">Transmembrane</keyword>
<comment type="caution">
    <text evidence="3">The sequence shown here is derived from an EMBL/GenBank/DDBJ whole genome shotgun (WGS) entry which is preliminary data.</text>
</comment>
<keyword evidence="1" id="KW-0472">Membrane</keyword>
<evidence type="ECO:0000313" key="4">
    <source>
        <dbReference type="Proteomes" id="UP000712713"/>
    </source>
</evidence>
<evidence type="ECO:0000259" key="2">
    <source>
        <dbReference type="Pfam" id="PF01882"/>
    </source>
</evidence>
<feature type="domain" description="DUF58" evidence="2">
    <location>
        <begin position="202"/>
        <end position="283"/>
    </location>
</feature>
<reference evidence="3" key="2">
    <citation type="submission" date="2021-09" db="EMBL/GenBank/DDBJ databases">
        <authorList>
            <person name="Gilroy R."/>
        </authorList>
    </citation>
    <scope>NUCLEOTIDE SEQUENCE</scope>
    <source>
        <strain evidence="3">ChiGjej3B3-7470</strain>
    </source>
</reference>
<feature type="transmembrane region" description="Helical" evidence="1">
    <location>
        <begin position="12"/>
        <end position="29"/>
    </location>
</feature>
<sequence>MARTSTRLTGRGIALLVLGGLTSVGAAYIGERDLLWVTLTVALLPLAAFAYLLLVRPRVSHVREVTPDTVAVGESARSVLHIANEAPGQASPLRFTDQAPSSLGGGASFLIARGFGQWRQAVAYSVETTQRGRYELGPLTAHATDPFALASARFTSAGTSNQLRVTPRIWPLESLAGGASMGSADEGTPVRVGQAGQDDVLVREHRHGDDIRRVHWRMSAKQGELMVRLEEHPWDPSSTLVVDTRSGSHFGSGPEGSLEWVVSAVSSIGALLAEGRHRLTIVAPSGLVFDSGHSVGQPAKRAMIDAMTDLQSTEQDWLGNAVADPADLNNAASIIAATGLLTAADAAALVAAGARARSQIVLAPDSRAWGEHNDEHDDACRLLLNHGWTVEKYRPRERMPSVWSRVS</sequence>
<reference evidence="3" key="1">
    <citation type="journal article" date="2021" name="PeerJ">
        <title>Extensive microbial diversity within the chicken gut microbiome revealed by metagenomics and culture.</title>
        <authorList>
            <person name="Gilroy R."/>
            <person name="Ravi A."/>
            <person name="Getino M."/>
            <person name="Pursley I."/>
            <person name="Horton D.L."/>
            <person name="Alikhan N.F."/>
            <person name="Baker D."/>
            <person name="Gharbi K."/>
            <person name="Hall N."/>
            <person name="Watson M."/>
            <person name="Adriaenssens E.M."/>
            <person name="Foster-Nyarko E."/>
            <person name="Jarju S."/>
            <person name="Secka A."/>
            <person name="Antonio M."/>
            <person name="Oren A."/>
            <person name="Chaudhuri R.R."/>
            <person name="La Ragione R."/>
            <person name="Hildebrand F."/>
            <person name="Pallen M.J."/>
        </authorList>
    </citation>
    <scope>NUCLEOTIDE SEQUENCE</scope>
    <source>
        <strain evidence="3">ChiGjej3B3-7470</strain>
    </source>
</reference>
<name>A0A921JRP9_9ACTN</name>
<feature type="transmembrane region" description="Helical" evidence="1">
    <location>
        <begin position="35"/>
        <end position="54"/>
    </location>
</feature>